<gene>
    <name evidence="1" type="ORF">QQ91_007045</name>
</gene>
<evidence type="ECO:0000313" key="1">
    <source>
        <dbReference type="EMBL" id="NEV66871.1"/>
    </source>
</evidence>
<reference evidence="1" key="3">
    <citation type="submission" date="2020-02" db="EMBL/GenBank/DDBJ databases">
        <authorList>
            <person name="Sarangi A.N."/>
            <person name="Ghosh S."/>
            <person name="Mukherjee M."/>
            <person name="Tripathy S."/>
        </authorList>
    </citation>
    <scope>NUCLEOTIDE SEQUENCE</scope>
    <source>
        <strain evidence="1">BDU141951</strain>
    </source>
</reference>
<protein>
    <submittedName>
        <fullName evidence="1">Uncharacterized protein</fullName>
    </submittedName>
</protein>
<comment type="caution">
    <text evidence="1">The sequence shown here is derived from an EMBL/GenBank/DDBJ whole genome shotgun (WGS) entry which is preliminary data.</text>
</comment>
<sequence length="216" mass="23452">MASEVKELLVALRAWHKAVQQLKHSGMTATERQAILDAAQQQVLTQLAKPTVVTEIDALIQSTATRPGTTDELRSRLRQDPAPFVSTELDSIHPMGVSQTTFQQVIADYLRSPDAAQPLNDSQQLLHIFTALNDAVLAEHQATIALSRKPKKRRRRDLSLGILQTAIGIGLVAGNTQMDSTVANSSYILGGNALLTALQNFVGQIEEGVDGKPLKK</sequence>
<proteinExistence type="predicted"/>
<organism evidence="1">
    <name type="scientific">Lyngbya confervoides BDU141951</name>
    <dbReference type="NCBI Taxonomy" id="1574623"/>
    <lineage>
        <taxon>Bacteria</taxon>
        <taxon>Bacillati</taxon>
        <taxon>Cyanobacteriota</taxon>
        <taxon>Cyanophyceae</taxon>
        <taxon>Oscillatoriophycideae</taxon>
        <taxon>Oscillatoriales</taxon>
        <taxon>Microcoleaceae</taxon>
        <taxon>Lyngbya</taxon>
    </lineage>
</organism>
<reference evidence="1" key="1">
    <citation type="submission" date="2014-11" db="EMBL/GenBank/DDBJ databases">
        <authorList>
            <person name="Malar M.C."/>
            <person name="Sen D."/>
            <person name="Tripathy S."/>
        </authorList>
    </citation>
    <scope>NUCLEOTIDE SEQUENCE</scope>
    <source>
        <strain evidence="1">BDU141951</strain>
    </source>
</reference>
<dbReference type="AlphaFoldDB" id="A0A0C1V4J9"/>
<reference evidence="1" key="2">
    <citation type="journal article" date="2015" name="Genome Announc.">
        <title>Draft Genome Sequence of Filamentous Marine Cyanobacterium Lyngbya confervoides Strain BDU141951.</title>
        <authorList>
            <person name="Chandrababunaidu M.M."/>
            <person name="Sen D."/>
            <person name="Tripathy S."/>
        </authorList>
    </citation>
    <scope>NUCLEOTIDE SEQUENCE</scope>
    <source>
        <strain evidence="1">BDU141951</strain>
    </source>
</reference>
<name>A0A0C1V4J9_9CYAN</name>
<accession>A0A0C1V4J9</accession>
<dbReference type="EMBL" id="JTHE02000003">
    <property type="protein sequence ID" value="NEV66871.1"/>
    <property type="molecule type" value="Genomic_DNA"/>
</dbReference>